<protein>
    <submittedName>
        <fullName evidence="1">Uncharacterized protein</fullName>
    </submittedName>
</protein>
<comment type="caution">
    <text evidence="1">The sequence shown here is derived from an EMBL/GenBank/DDBJ whole genome shotgun (WGS) entry which is preliminary data.</text>
</comment>
<proteinExistence type="predicted"/>
<dbReference type="Proteomes" id="UP000240010">
    <property type="component" value="Unassembled WGS sequence"/>
</dbReference>
<accession>A0A2S6HEV2</accession>
<organism evidence="1 2">
    <name type="scientific">Methylobacter tundripaludum</name>
    <dbReference type="NCBI Taxonomy" id="173365"/>
    <lineage>
        <taxon>Bacteria</taxon>
        <taxon>Pseudomonadati</taxon>
        <taxon>Pseudomonadota</taxon>
        <taxon>Gammaproteobacteria</taxon>
        <taxon>Methylococcales</taxon>
        <taxon>Methylococcaceae</taxon>
        <taxon>Methylobacter</taxon>
    </lineage>
</organism>
<dbReference type="EMBL" id="PTIZ01000004">
    <property type="protein sequence ID" value="PPK75970.1"/>
    <property type="molecule type" value="Genomic_DNA"/>
</dbReference>
<evidence type="ECO:0000313" key="2">
    <source>
        <dbReference type="Proteomes" id="UP000240010"/>
    </source>
</evidence>
<sequence>MKRPGNTCAKTIAPVTLNIEHWGEAEQKAAEKVYLLLHKQSKQALTGKSEQLQPGTFW</sequence>
<evidence type="ECO:0000313" key="1">
    <source>
        <dbReference type="EMBL" id="PPK75970.1"/>
    </source>
</evidence>
<gene>
    <name evidence="1" type="ORF">B0F87_10460</name>
</gene>
<reference evidence="1 2" key="1">
    <citation type="submission" date="2018-02" db="EMBL/GenBank/DDBJ databases">
        <title>Subsurface microbial communities from deep shales in Ohio and West Virginia, USA.</title>
        <authorList>
            <person name="Wrighton K."/>
        </authorList>
    </citation>
    <scope>NUCLEOTIDE SEQUENCE [LARGE SCALE GENOMIC DNA]</scope>
    <source>
        <strain evidence="1 2">OWC-DMM</strain>
    </source>
</reference>
<name>A0A2S6HEV2_9GAMM</name>
<dbReference type="AlphaFoldDB" id="A0A2S6HEV2"/>